<evidence type="ECO:0000313" key="3">
    <source>
        <dbReference type="EMBL" id="KAK3089937.1"/>
    </source>
</evidence>
<proteinExistence type="predicted"/>
<sequence length="258" mass="31009">MASPHSDSESPLHENTELPQFPARIMESQSETIRKLREEGIVPTSIHKKGLCFYVTMDDHSGNQIVITAKKRKLKTMKIKKRQKVDAEDRLTKANELHKEMLHQKGESWRTYTDRFKKMKELQERKAEELRQKIEKKMQEAKDRLKEKGSQVCKDGIDKKLQEARERRDAIDKEFRERSERKLLQEAERMTNKLQDNKKSPCVDDKINSALYRREKYLKERQNIYLQKMKNMEDNRKRREEFLKMRTSSPRQRRNGPY</sequence>
<accession>A0AA89C0U4</accession>
<reference evidence="3" key="1">
    <citation type="submission" date="2019-08" db="EMBL/GenBank/DDBJ databases">
        <title>The improved chromosome-level genome for the pearl oyster Pinctada fucata martensii using PacBio sequencing and Hi-C.</title>
        <authorList>
            <person name="Zheng Z."/>
        </authorList>
    </citation>
    <scope>NUCLEOTIDE SEQUENCE</scope>
    <source>
        <strain evidence="3">ZZ-2019</strain>
        <tissue evidence="3">Adductor muscle</tissue>
    </source>
</reference>
<feature type="coiled-coil region" evidence="1">
    <location>
        <begin position="77"/>
        <end position="181"/>
    </location>
</feature>
<dbReference type="Proteomes" id="UP001186944">
    <property type="component" value="Unassembled WGS sequence"/>
</dbReference>
<evidence type="ECO:0000256" key="1">
    <source>
        <dbReference type="SAM" id="Coils"/>
    </source>
</evidence>
<gene>
    <name evidence="3" type="ORF">FSP39_007790</name>
</gene>
<protein>
    <submittedName>
        <fullName evidence="3">Uncharacterized protein</fullName>
    </submittedName>
</protein>
<comment type="caution">
    <text evidence="3">The sequence shown here is derived from an EMBL/GenBank/DDBJ whole genome shotgun (WGS) entry which is preliminary data.</text>
</comment>
<evidence type="ECO:0000313" key="4">
    <source>
        <dbReference type="Proteomes" id="UP001186944"/>
    </source>
</evidence>
<dbReference type="AlphaFoldDB" id="A0AA89C0U4"/>
<feature type="region of interest" description="Disordered" evidence="2">
    <location>
        <begin position="228"/>
        <end position="258"/>
    </location>
</feature>
<evidence type="ECO:0000256" key="2">
    <source>
        <dbReference type="SAM" id="MobiDB-lite"/>
    </source>
</evidence>
<feature type="region of interest" description="Disordered" evidence="2">
    <location>
        <begin position="1"/>
        <end position="24"/>
    </location>
</feature>
<organism evidence="3 4">
    <name type="scientific">Pinctada imbricata</name>
    <name type="common">Atlantic pearl-oyster</name>
    <name type="synonym">Pinctada martensii</name>
    <dbReference type="NCBI Taxonomy" id="66713"/>
    <lineage>
        <taxon>Eukaryota</taxon>
        <taxon>Metazoa</taxon>
        <taxon>Spiralia</taxon>
        <taxon>Lophotrochozoa</taxon>
        <taxon>Mollusca</taxon>
        <taxon>Bivalvia</taxon>
        <taxon>Autobranchia</taxon>
        <taxon>Pteriomorphia</taxon>
        <taxon>Pterioida</taxon>
        <taxon>Pterioidea</taxon>
        <taxon>Pteriidae</taxon>
        <taxon>Pinctada</taxon>
    </lineage>
</organism>
<keyword evidence="1" id="KW-0175">Coiled coil</keyword>
<keyword evidence="4" id="KW-1185">Reference proteome</keyword>
<dbReference type="EMBL" id="VSWD01000010">
    <property type="protein sequence ID" value="KAK3089937.1"/>
    <property type="molecule type" value="Genomic_DNA"/>
</dbReference>
<feature type="compositionally biased region" description="Basic and acidic residues" evidence="2">
    <location>
        <begin position="1"/>
        <end position="16"/>
    </location>
</feature>
<feature type="compositionally biased region" description="Basic and acidic residues" evidence="2">
    <location>
        <begin position="230"/>
        <end position="244"/>
    </location>
</feature>
<name>A0AA89C0U4_PINIB</name>